<feature type="domain" description="C2H2-type" evidence="10">
    <location>
        <begin position="12"/>
        <end position="39"/>
    </location>
</feature>
<reference evidence="11" key="1">
    <citation type="submission" date="2020-08" db="EMBL/GenBank/DDBJ databases">
        <title>Genome sequencing and assembly of the red palm weevil Rhynchophorus ferrugineus.</title>
        <authorList>
            <person name="Dias G.B."/>
            <person name="Bergman C.M."/>
            <person name="Manee M."/>
        </authorList>
    </citation>
    <scope>NUCLEOTIDE SEQUENCE</scope>
    <source>
        <strain evidence="11">AA-2017</strain>
        <tissue evidence="11">Whole larva</tissue>
    </source>
</reference>
<keyword evidence="6" id="KW-0804">Transcription</keyword>
<evidence type="ECO:0000256" key="1">
    <source>
        <dbReference type="ARBA" id="ARBA00004123"/>
    </source>
</evidence>
<dbReference type="Gene3D" id="3.30.160.60">
    <property type="entry name" value="Classic Zinc Finger"/>
    <property type="match status" value="2"/>
</dbReference>
<organism evidence="11 12">
    <name type="scientific">Rhynchophorus ferrugineus</name>
    <name type="common">Red palm weevil</name>
    <name type="synonym">Curculio ferrugineus</name>
    <dbReference type="NCBI Taxonomy" id="354439"/>
    <lineage>
        <taxon>Eukaryota</taxon>
        <taxon>Metazoa</taxon>
        <taxon>Ecdysozoa</taxon>
        <taxon>Arthropoda</taxon>
        <taxon>Hexapoda</taxon>
        <taxon>Insecta</taxon>
        <taxon>Pterygota</taxon>
        <taxon>Neoptera</taxon>
        <taxon>Endopterygota</taxon>
        <taxon>Coleoptera</taxon>
        <taxon>Polyphaga</taxon>
        <taxon>Cucujiformia</taxon>
        <taxon>Curculionidae</taxon>
        <taxon>Dryophthorinae</taxon>
        <taxon>Rhynchophorus</taxon>
    </lineage>
</organism>
<dbReference type="PANTHER" id="PTHR46179:SF13">
    <property type="entry name" value="C2H2-TYPE DOMAIN-CONTAINING PROTEIN"/>
    <property type="match status" value="1"/>
</dbReference>
<evidence type="ECO:0000256" key="6">
    <source>
        <dbReference type="ARBA" id="ARBA00023163"/>
    </source>
</evidence>
<evidence type="ECO:0000259" key="10">
    <source>
        <dbReference type="PROSITE" id="PS50157"/>
    </source>
</evidence>
<proteinExistence type="predicted"/>
<dbReference type="GO" id="GO:0008270">
    <property type="term" value="F:zinc ion binding"/>
    <property type="evidence" value="ECO:0007669"/>
    <property type="project" value="UniProtKB-KW"/>
</dbReference>
<dbReference type="OrthoDB" id="6775631at2759"/>
<dbReference type="Proteomes" id="UP000625711">
    <property type="component" value="Unassembled WGS sequence"/>
</dbReference>
<keyword evidence="7" id="KW-0539">Nucleus</keyword>
<comment type="subcellular location">
    <subcellularLocation>
        <location evidence="1">Nucleus</location>
    </subcellularLocation>
</comment>
<dbReference type="EMBL" id="JAACXV010013785">
    <property type="protein sequence ID" value="KAF7272347.1"/>
    <property type="molecule type" value="Genomic_DNA"/>
</dbReference>
<keyword evidence="4" id="KW-0862">Zinc</keyword>
<comment type="caution">
    <text evidence="11">The sequence shown here is derived from an EMBL/GenBank/DDBJ whole genome shotgun (WGS) entry which is preliminary data.</text>
</comment>
<evidence type="ECO:0000256" key="5">
    <source>
        <dbReference type="ARBA" id="ARBA00023015"/>
    </source>
</evidence>
<keyword evidence="12" id="KW-1185">Reference proteome</keyword>
<name>A0A834I4D6_RHYFE</name>
<evidence type="ECO:0000256" key="9">
    <source>
        <dbReference type="SAM" id="MobiDB-lite"/>
    </source>
</evidence>
<evidence type="ECO:0000256" key="2">
    <source>
        <dbReference type="ARBA" id="ARBA00022723"/>
    </source>
</evidence>
<feature type="domain" description="C2H2-type" evidence="10">
    <location>
        <begin position="52"/>
        <end position="79"/>
    </location>
</feature>
<evidence type="ECO:0000256" key="4">
    <source>
        <dbReference type="ARBA" id="ARBA00022833"/>
    </source>
</evidence>
<dbReference type="InterPro" id="IPR051061">
    <property type="entry name" value="Zinc_finger_trans_reg"/>
</dbReference>
<protein>
    <recommendedName>
        <fullName evidence="10">C2H2-type domain-containing protein</fullName>
    </recommendedName>
</protein>
<feature type="compositionally biased region" description="Polar residues" evidence="9">
    <location>
        <begin position="179"/>
        <end position="205"/>
    </location>
</feature>
<dbReference type="PROSITE" id="PS50157">
    <property type="entry name" value="ZINC_FINGER_C2H2_2"/>
    <property type="match status" value="3"/>
</dbReference>
<evidence type="ECO:0000313" key="11">
    <source>
        <dbReference type="EMBL" id="KAF7272347.1"/>
    </source>
</evidence>
<accession>A0A834I4D6</accession>
<dbReference type="SUPFAM" id="SSF57667">
    <property type="entry name" value="beta-beta-alpha zinc fingers"/>
    <property type="match status" value="1"/>
</dbReference>
<dbReference type="GO" id="GO:0005634">
    <property type="term" value="C:nucleus"/>
    <property type="evidence" value="ECO:0007669"/>
    <property type="project" value="UniProtKB-SubCell"/>
</dbReference>
<feature type="domain" description="C2H2-type" evidence="10">
    <location>
        <begin position="81"/>
        <end position="110"/>
    </location>
</feature>
<evidence type="ECO:0000256" key="7">
    <source>
        <dbReference type="ARBA" id="ARBA00023242"/>
    </source>
</evidence>
<dbReference type="PANTHER" id="PTHR46179">
    <property type="entry name" value="ZINC FINGER PROTEIN"/>
    <property type="match status" value="1"/>
</dbReference>
<gene>
    <name evidence="11" type="ORF">GWI33_014896</name>
</gene>
<keyword evidence="2" id="KW-0479">Metal-binding</keyword>
<keyword evidence="3 8" id="KW-0863">Zinc-finger</keyword>
<keyword evidence="5" id="KW-0805">Transcription regulation</keyword>
<evidence type="ECO:0000256" key="8">
    <source>
        <dbReference type="PROSITE-ProRule" id="PRU00042"/>
    </source>
</evidence>
<dbReference type="AlphaFoldDB" id="A0A834I4D6"/>
<evidence type="ECO:0000313" key="12">
    <source>
        <dbReference type="Proteomes" id="UP000625711"/>
    </source>
</evidence>
<dbReference type="PROSITE" id="PS00028">
    <property type="entry name" value="ZINC_FINGER_C2H2_1"/>
    <property type="match status" value="1"/>
</dbReference>
<dbReference type="SMART" id="SM00355">
    <property type="entry name" value="ZnF_C2H2"/>
    <property type="match status" value="2"/>
</dbReference>
<dbReference type="GO" id="GO:0006357">
    <property type="term" value="P:regulation of transcription by RNA polymerase II"/>
    <property type="evidence" value="ECO:0007669"/>
    <property type="project" value="TreeGrafter"/>
</dbReference>
<feature type="region of interest" description="Disordered" evidence="9">
    <location>
        <begin position="170"/>
        <end position="205"/>
    </location>
</feature>
<dbReference type="InterPro" id="IPR036236">
    <property type="entry name" value="Znf_C2H2_sf"/>
</dbReference>
<dbReference type="Pfam" id="PF00096">
    <property type="entry name" value="zf-C2H2"/>
    <property type="match status" value="2"/>
</dbReference>
<evidence type="ECO:0000256" key="3">
    <source>
        <dbReference type="ARBA" id="ARBA00022771"/>
    </source>
</evidence>
<sequence>MIRQLLKDDKRFQCARCLKLYRHKHILKRHIEFECGVEPQFHCSLCGVLERHVCNQCGRSYKHKTNLLNHKREECNKPPSYFCPVAECKRGFKKKQHLQRHVLIHGNDEKVMEYLRKENEKKMERRLSFSDLSGRSLNLSKNLEGNTSSIAFGAPSNYSQFVSNFPQLRKPDQDKAKQDQSASFTPSPSASGLKNNSSAGPNLDQSNSNNSFYMYGARNMSTVNSPFDFTIDLLDPSRLFSKPS</sequence>
<dbReference type="InterPro" id="IPR013087">
    <property type="entry name" value="Znf_C2H2_type"/>
</dbReference>